<dbReference type="GO" id="GO:0005829">
    <property type="term" value="C:cytosol"/>
    <property type="evidence" value="ECO:0007669"/>
    <property type="project" value="TreeGrafter"/>
</dbReference>
<dbReference type="RefSeq" id="WP_006037189.1">
    <property type="nucleotide sequence ID" value="NZ_AEDD01000003.1"/>
</dbReference>
<evidence type="ECO:0000256" key="1">
    <source>
        <dbReference type="ARBA" id="ARBA00009919"/>
    </source>
</evidence>
<dbReference type="GO" id="GO:0008641">
    <property type="term" value="F:ubiquitin-like modifier activating enzyme activity"/>
    <property type="evidence" value="ECO:0007669"/>
    <property type="project" value="InterPro"/>
</dbReference>
<dbReference type="InterPro" id="IPR035985">
    <property type="entry name" value="Ubiquitin-activating_enz"/>
</dbReference>
<dbReference type="InterPro" id="IPR000594">
    <property type="entry name" value="ThiF_NAD_FAD-bd"/>
</dbReference>
<feature type="domain" description="THIF-type NAD/FAD binding fold" evidence="2">
    <location>
        <begin position="15"/>
        <end position="257"/>
    </location>
</feature>
<sequence length="370" mass="38566">MPKEEALPLDTAERYSRQMRFGPIGSAGQTQLGASSVLIVGTGALGASLAQHMARAGVGVVRIADRDFVEPSNLQRQMLFDEEDARSAMPKAVAAAAKLQRINSEITIDAHVADVTAHNVGGLLAGIDLVLDGTDNAASRLVLSDACFQRGIPLIYGGVTASEGMSASLVPGSTACLRCLIGGGSDSEEGDAAADTCDTVGVISPAVEFVAALQAAEALKWLSGNRDAMRGTWVSADVWTFRVREAKLPAARQSCPCCGTQRTAASAAADRGGSAPFAAAAMCGRDSVQVTLGYAISMDRIKADLAQRGCQLTINPYLIRALVPEGQRLVLFPDGRVIVQGTPDVEEAVRLCQAYLARGAYASAGGEQRK</sequence>
<dbReference type="eggNOG" id="COG0476">
    <property type="taxonomic scope" value="Bacteria"/>
</dbReference>
<dbReference type="STRING" id="717606.PaecuDRAFT_1174"/>
<dbReference type="SUPFAM" id="SSF69572">
    <property type="entry name" value="Activating enzymes of the ubiquitin-like proteins"/>
    <property type="match status" value="1"/>
</dbReference>
<dbReference type="GO" id="GO:0008146">
    <property type="term" value="F:sulfotransferase activity"/>
    <property type="evidence" value="ECO:0007669"/>
    <property type="project" value="TreeGrafter"/>
</dbReference>
<dbReference type="CDD" id="cd00757">
    <property type="entry name" value="ThiF_MoeB_HesA_family"/>
    <property type="match status" value="1"/>
</dbReference>
<dbReference type="OrthoDB" id="9804286at2"/>
<dbReference type="EMBL" id="AEDD01000003">
    <property type="protein sequence ID" value="EFM11568.1"/>
    <property type="molecule type" value="Genomic_DNA"/>
</dbReference>
<dbReference type="Pfam" id="PF00899">
    <property type="entry name" value="ThiF"/>
    <property type="match status" value="1"/>
</dbReference>
<dbReference type="GO" id="GO:0004792">
    <property type="term" value="F:thiosulfate-cyanide sulfurtransferase activity"/>
    <property type="evidence" value="ECO:0007669"/>
    <property type="project" value="TreeGrafter"/>
</dbReference>
<protein>
    <submittedName>
        <fullName evidence="3">UBA/THIF-type NAD/FAD binding protein</fullName>
    </submittedName>
</protein>
<evidence type="ECO:0000313" key="4">
    <source>
        <dbReference type="Proteomes" id="UP000005387"/>
    </source>
</evidence>
<gene>
    <name evidence="3" type="ORF">PaecuDRAFT_1174</name>
</gene>
<dbReference type="InterPro" id="IPR045886">
    <property type="entry name" value="ThiF/MoeB/HesA"/>
</dbReference>
<dbReference type="Gene3D" id="3.40.50.720">
    <property type="entry name" value="NAD(P)-binding Rossmann-like Domain"/>
    <property type="match status" value="1"/>
</dbReference>
<dbReference type="PANTHER" id="PTHR10953">
    <property type="entry name" value="UBIQUITIN-ACTIVATING ENZYME E1"/>
    <property type="match status" value="1"/>
</dbReference>
<proteinExistence type="inferred from homology"/>
<dbReference type="GO" id="GO:0016779">
    <property type="term" value="F:nucleotidyltransferase activity"/>
    <property type="evidence" value="ECO:0007669"/>
    <property type="project" value="TreeGrafter"/>
</dbReference>
<organism evidence="3 4">
    <name type="scientific">Paenibacillus curdlanolyticus YK9</name>
    <dbReference type="NCBI Taxonomy" id="717606"/>
    <lineage>
        <taxon>Bacteria</taxon>
        <taxon>Bacillati</taxon>
        <taxon>Bacillota</taxon>
        <taxon>Bacilli</taxon>
        <taxon>Bacillales</taxon>
        <taxon>Paenibacillaceae</taxon>
        <taxon>Paenibacillus</taxon>
    </lineage>
</organism>
<comment type="similarity">
    <text evidence="1">Belongs to the HesA/MoeB/ThiF family.</text>
</comment>
<evidence type="ECO:0000313" key="3">
    <source>
        <dbReference type="EMBL" id="EFM11568.1"/>
    </source>
</evidence>
<evidence type="ECO:0000259" key="2">
    <source>
        <dbReference type="Pfam" id="PF00899"/>
    </source>
</evidence>
<dbReference type="PANTHER" id="PTHR10953:SF102">
    <property type="entry name" value="ADENYLYLTRANSFERASE AND SULFURTRANSFERASE MOCS3"/>
    <property type="match status" value="1"/>
</dbReference>
<dbReference type="AlphaFoldDB" id="E0I6A2"/>
<dbReference type="FunFam" id="3.40.50.720:FF:000080">
    <property type="entry name" value="Thiazole biosynthesis adenylyltransferase ThiF"/>
    <property type="match status" value="1"/>
</dbReference>
<reference evidence="3 4" key="1">
    <citation type="submission" date="2010-07" db="EMBL/GenBank/DDBJ databases">
        <title>The draft genome of Paenibacillus curdlanolyticus YK9.</title>
        <authorList>
            <consortium name="US DOE Joint Genome Institute (JGI-PGF)"/>
            <person name="Lucas S."/>
            <person name="Copeland A."/>
            <person name="Lapidus A."/>
            <person name="Cheng J.-F."/>
            <person name="Bruce D."/>
            <person name="Goodwin L."/>
            <person name="Pitluck S."/>
            <person name="Land M.L."/>
            <person name="Hauser L."/>
            <person name="Chang Y.-J."/>
            <person name="Jeffries C."/>
            <person name="Anderson I.J."/>
            <person name="Johnson E."/>
            <person name="Loganathan U."/>
            <person name="Mulhopadhyay B."/>
            <person name="Kyrpides N."/>
            <person name="Woyke T.J."/>
        </authorList>
    </citation>
    <scope>NUCLEOTIDE SEQUENCE [LARGE SCALE GENOMIC DNA]</scope>
    <source>
        <strain evidence="3 4">YK9</strain>
    </source>
</reference>
<name>E0I6A2_9BACL</name>
<accession>E0I6A2</accession>
<dbReference type="Proteomes" id="UP000005387">
    <property type="component" value="Unassembled WGS sequence"/>
</dbReference>
<keyword evidence="4" id="KW-1185">Reference proteome</keyword>